<reference evidence="11" key="1">
    <citation type="submission" date="2016-10" db="EMBL/GenBank/DDBJ databases">
        <authorList>
            <person name="Varghese N."/>
            <person name="Submissions S."/>
        </authorList>
    </citation>
    <scope>NUCLEOTIDE SEQUENCE [LARGE SCALE GENOMIC DNA]</scope>
    <source>
        <strain evidence="11">ATCC 700379</strain>
    </source>
</reference>
<dbReference type="InterPro" id="IPR036390">
    <property type="entry name" value="WH_DNA-bd_sf"/>
</dbReference>
<evidence type="ECO:0000259" key="9">
    <source>
        <dbReference type="PROSITE" id="PS50949"/>
    </source>
</evidence>
<dbReference type="InterPro" id="IPR051446">
    <property type="entry name" value="HTH_trans_reg/aminotransferase"/>
</dbReference>
<dbReference type="CDD" id="cd00609">
    <property type="entry name" value="AAT_like"/>
    <property type="match status" value="1"/>
</dbReference>
<dbReference type="SUPFAM" id="SSF46785">
    <property type="entry name" value="Winged helix' DNA-binding domain"/>
    <property type="match status" value="1"/>
</dbReference>
<protein>
    <submittedName>
        <fullName evidence="10">DNA-binding transcriptional regulator, MocR family, contains an aminotransferase domain</fullName>
    </submittedName>
</protein>
<dbReference type="FunFam" id="3.40.640.10:FF:000023">
    <property type="entry name" value="Transcriptional regulator, GntR family"/>
    <property type="match status" value="1"/>
</dbReference>
<dbReference type="PANTHER" id="PTHR46577">
    <property type="entry name" value="HTH-TYPE TRANSCRIPTIONAL REGULATORY PROTEIN GABR"/>
    <property type="match status" value="1"/>
</dbReference>
<dbReference type="Pfam" id="PF00392">
    <property type="entry name" value="GntR"/>
    <property type="match status" value="1"/>
</dbReference>
<evidence type="ECO:0000256" key="3">
    <source>
        <dbReference type="ARBA" id="ARBA00022576"/>
    </source>
</evidence>
<dbReference type="OrthoDB" id="9802601at2"/>
<dbReference type="GO" id="GO:0030170">
    <property type="term" value="F:pyridoxal phosphate binding"/>
    <property type="evidence" value="ECO:0007669"/>
    <property type="project" value="InterPro"/>
</dbReference>
<keyword evidence="3 10" id="KW-0032">Aminotransferase</keyword>
<keyword evidence="5" id="KW-0663">Pyridoxal phosphate</keyword>
<dbReference type="Gene3D" id="1.10.10.10">
    <property type="entry name" value="Winged helix-like DNA-binding domain superfamily/Winged helix DNA-binding domain"/>
    <property type="match status" value="1"/>
</dbReference>
<feature type="domain" description="HTH gntR-type" evidence="9">
    <location>
        <begin position="11"/>
        <end position="79"/>
    </location>
</feature>
<evidence type="ECO:0000256" key="4">
    <source>
        <dbReference type="ARBA" id="ARBA00022679"/>
    </source>
</evidence>
<dbReference type="InterPro" id="IPR036388">
    <property type="entry name" value="WH-like_DNA-bd_sf"/>
</dbReference>
<dbReference type="CDD" id="cd07377">
    <property type="entry name" value="WHTH_GntR"/>
    <property type="match status" value="1"/>
</dbReference>
<accession>A0A1I2PHF1</accession>
<gene>
    <name evidence="10" type="ORF">SAMN02982927_00814</name>
</gene>
<dbReference type="EMBL" id="FOOY01000005">
    <property type="protein sequence ID" value="SFG15508.1"/>
    <property type="molecule type" value="Genomic_DNA"/>
</dbReference>
<keyword evidence="8" id="KW-0804">Transcription</keyword>
<comment type="similarity">
    <text evidence="2">In the C-terminal section; belongs to the class-I pyridoxal-phosphate-dependent aminotransferase family.</text>
</comment>
<dbReference type="InterPro" id="IPR015422">
    <property type="entry name" value="PyrdxlP-dep_Trfase_small"/>
</dbReference>
<dbReference type="GO" id="GO:0003677">
    <property type="term" value="F:DNA binding"/>
    <property type="evidence" value="ECO:0007669"/>
    <property type="project" value="UniProtKB-KW"/>
</dbReference>
<dbReference type="GO" id="GO:0003700">
    <property type="term" value="F:DNA-binding transcription factor activity"/>
    <property type="evidence" value="ECO:0007669"/>
    <property type="project" value="InterPro"/>
</dbReference>
<dbReference type="InterPro" id="IPR004839">
    <property type="entry name" value="Aminotransferase_I/II_large"/>
</dbReference>
<dbReference type="InterPro" id="IPR015421">
    <property type="entry name" value="PyrdxlP-dep_Trfase_major"/>
</dbReference>
<evidence type="ECO:0000313" key="11">
    <source>
        <dbReference type="Proteomes" id="UP000198752"/>
    </source>
</evidence>
<name>A0A1I2PHF1_9BACL</name>
<dbReference type="RefSeq" id="WP_093670330.1">
    <property type="nucleotide sequence ID" value="NZ_FOOY01000005.1"/>
</dbReference>
<dbReference type="InterPro" id="IPR015424">
    <property type="entry name" value="PyrdxlP-dep_Trfase"/>
</dbReference>
<evidence type="ECO:0000256" key="1">
    <source>
        <dbReference type="ARBA" id="ARBA00001933"/>
    </source>
</evidence>
<dbReference type="Pfam" id="PF00155">
    <property type="entry name" value="Aminotran_1_2"/>
    <property type="match status" value="1"/>
</dbReference>
<dbReference type="Proteomes" id="UP000198752">
    <property type="component" value="Unassembled WGS sequence"/>
</dbReference>
<keyword evidence="7 10" id="KW-0238">DNA-binding</keyword>
<dbReference type="Gene3D" id="3.90.1150.10">
    <property type="entry name" value="Aspartate Aminotransferase, domain 1"/>
    <property type="match status" value="1"/>
</dbReference>
<evidence type="ECO:0000256" key="5">
    <source>
        <dbReference type="ARBA" id="ARBA00022898"/>
    </source>
</evidence>
<evidence type="ECO:0000256" key="8">
    <source>
        <dbReference type="ARBA" id="ARBA00023163"/>
    </source>
</evidence>
<dbReference type="InterPro" id="IPR000524">
    <property type="entry name" value="Tscrpt_reg_HTH_GntR"/>
</dbReference>
<dbReference type="PROSITE" id="PS50949">
    <property type="entry name" value="HTH_GNTR"/>
    <property type="match status" value="1"/>
</dbReference>
<evidence type="ECO:0000256" key="7">
    <source>
        <dbReference type="ARBA" id="ARBA00023125"/>
    </source>
</evidence>
<dbReference type="SMART" id="SM00345">
    <property type="entry name" value="HTH_GNTR"/>
    <property type="match status" value="1"/>
</dbReference>
<evidence type="ECO:0000256" key="2">
    <source>
        <dbReference type="ARBA" id="ARBA00005384"/>
    </source>
</evidence>
<comment type="cofactor">
    <cofactor evidence="1">
        <name>pyridoxal 5'-phosphate</name>
        <dbReference type="ChEBI" id="CHEBI:597326"/>
    </cofactor>
</comment>
<organism evidence="10 11">
    <name type="scientific">Sporolactobacillus nakayamae</name>
    <dbReference type="NCBI Taxonomy" id="269670"/>
    <lineage>
        <taxon>Bacteria</taxon>
        <taxon>Bacillati</taxon>
        <taxon>Bacillota</taxon>
        <taxon>Bacilli</taxon>
        <taxon>Bacillales</taxon>
        <taxon>Sporolactobacillaceae</taxon>
        <taxon>Sporolactobacillus</taxon>
    </lineage>
</organism>
<evidence type="ECO:0000256" key="6">
    <source>
        <dbReference type="ARBA" id="ARBA00023015"/>
    </source>
</evidence>
<dbReference type="GO" id="GO:0008483">
    <property type="term" value="F:transaminase activity"/>
    <property type="evidence" value="ECO:0007669"/>
    <property type="project" value="UniProtKB-KW"/>
</dbReference>
<sequence length="487" mass="55011">MHMNKVDKERMPVYEQIARHFEQQIMEGTLRPGEKLPPERKLAEQLGVNRTTVVHAYDLLRSAGVIQSARGSGTRVAQEQWGVRPLRLPNWQAYANGGSFLPTLPISRRLAEVRQLNTCIDLSTSELTQEDYPIAELQQIIRTLPLNYSLGYPDPKGYEPLRAALSQFMRSNFKMTACADTILVTSGAQQALLLITQCLLNPGDAIAIESPSYFYALPLFHSAGLRMYGVPMDKDGIIPAELERLLHKRTIKMLFLNPTYQNPTGSTLTEPRRREVLEICEKWQVPIVEDDAYRSLDLGDEFPSPQTLFSLDHSNEQVIYIGSLSKTVAPGLRVGWIVAPEPVLSRLRDAKYQMDHGSSIVTQQIAEHYLRSGIWEKHMDTVRYRLEERRRLMIATLSANCGDDISFMTPKGGYHLWCRLTSPVSDAKLLESGIERSVLFVPGTVYGAHPRFVRLSYACTTNNNISEGVLRFIQAVRQSSYTCHDEG</sequence>
<keyword evidence="4 10" id="KW-0808">Transferase</keyword>
<keyword evidence="11" id="KW-1185">Reference proteome</keyword>
<dbReference type="PRINTS" id="PR00035">
    <property type="entry name" value="HTHGNTR"/>
</dbReference>
<dbReference type="SUPFAM" id="SSF53383">
    <property type="entry name" value="PLP-dependent transferases"/>
    <property type="match status" value="1"/>
</dbReference>
<dbReference type="Gene3D" id="3.40.640.10">
    <property type="entry name" value="Type I PLP-dependent aspartate aminotransferase-like (Major domain)"/>
    <property type="match status" value="1"/>
</dbReference>
<proteinExistence type="inferred from homology"/>
<dbReference type="AlphaFoldDB" id="A0A1I2PHF1"/>
<dbReference type="PANTHER" id="PTHR46577:SF2">
    <property type="entry name" value="TRANSCRIPTIONAL REGULATORY PROTEIN"/>
    <property type="match status" value="1"/>
</dbReference>
<dbReference type="STRING" id="269670.SAMN02982927_00814"/>
<evidence type="ECO:0000313" key="10">
    <source>
        <dbReference type="EMBL" id="SFG15508.1"/>
    </source>
</evidence>
<keyword evidence="6" id="KW-0805">Transcription regulation</keyword>